<evidence type="ECO:0000256" key="2">
    <source>
        <dbReference type="ARBA" id="ARBA00022692"/>
    </source>
</evidence>
<evidence type="ECO:0000256" key="4">
    <source>
        <dbReference type="ARBA" id="ARBA00023128"/>
    </source>
</evidence>
<proteinExistence type="predicted"/>
<dbReference type="PANTHER" id="PTHR16296">
    <property type="entry name" value="UNCHARACTERIZED HYPOTHALAMUS PROTEIN HT007"/>
    <property type="match status" value="1"/>
</dbReference>
<evidence type="ECO:0000256" key="6">
    <source>
        <dbReference type="SAM" id="Phobius"/>
    </source>
</evidence>
<sequence length="234" mass="26591">NQEEKMQNPVRQEDASVDSLDMESLNESMTLIDTWKPTKDVFALKNYMFGLSSISSCTAAYINSHYRRAVKLKNYAFVPTFIPVVLLPSIVSTLLHHHFVQTPLLMQKLQCPVCLELKGGAVQLFSGFIYPMVLAPLSAFQFATRLYTYPLPSVGEPKALMKELIRMTRPILPKLCLLAGFQVVVGTAWTHWEAHNLFTVLSKLSEMEQVVKRHHTVKENISQDTLKTDSEKYN</sequence>
<reference evidence="7 8" key="1">
    <citation type="journal article" date="2024" name="BMC Genomics">
        <title>Genome assembly of redclaw crayfish (Cherax quadricarinatus) provides insights into its immune adaptation and hypoxia tolerance.</title>
        <authorList>
            <person name="Liu Z."/>
            <person name="Zheng J."/>
            <person name="Li H."/>
            <person name="Fang K."/>
            <person name="Wang S."/>
            <person name="He J."/>
            <person name="Zhou D."/>
            <person name="Weng S."/>
            <person name="Chi M."/>
            <person name="Gu Z."/>
            <person name="He J."/>
            <person name="Li F."/>
            <person name="Wang M."/>
        </authorList>
    </citation>
    <scope>NUCLEOTIDE SEQUENCE [LARGE SCALE GENOMIC DNA]</scope>
    <source>
        <strain evidence="7">ZL_2023a</strain>
    </source>
</reference>
<protein>
    <recommendedName>
        <fullName evidence="9">Transmembrane protein</fullName>
    </recommendedName>
</protein>
<dbReference type="AlphaFoldDB" id="A0AAW0YI99"/>
<keyword evidence="5 6" id="KW-0472">Membrane</keyword>
<accession>A0AAW0YI99</accession>
<evidence type="ECO:0008006" key="9">
    <source>
        <dbReference type="Google" id="ProtNLM"/>
    </source>
</evidence>
<evidence type="ECO:0000256" key="5">
    <source>
        <dbReference type="ARBA" id="ARBA00023136"/>
    </source>
</evidence>
<dbReference type="GO" id="GO:0031966">
    <property type="term" value="C:mitochondrial membrane"/>
    <property type="evidence" value="ECO:0007669"/>
    <property type="project" value="UniProtKB-SubCell"/>
</dbReference>
<evidence type="ECO:0000313" key="7">
    <source>
        <dbReference type="EMBL" id="KAK8751396.1"/>
    </source>
</evidence>
<keyword evidence="3 6" id="KW-1133">Transmembrane helix</keyword>
<dbReference type="GO" id="GO:0032981">
    <property type="term" value="P:mitochondrial respiratory chain complex I assembly"/>
    <property type="evidence" value="ECO:0007669"/>
    <property type="project" value="TreeGrafter"/>
</dbReference>
<feature type="transmembrane region" description="Helical" evidence="6">
    <location>
        <begin position="75"/>
        <end position="95"/>
    </location>
</feature>
<evidence type="ECO:0000313" key="8">
    <source>
        <dbReference type="Proteomes" id="UP001445076"/>
    </source>
</evidence>
<name>A0AAW0YI99_CHEQU</name>
<feature type="transmembrane region" description="Helical" evidence="6">
    <location>
        <begin position="128"/>
        <end position="150"/>
    </location>
</feature>
<feature type="transmembrane region" description="Helical" evidence="6">
    <location>
        <begin position="171"/>
        <end position="192"/>
    </location>
</feature>
<dbReference type="EMBL" id="JARKIK010000006">
    <property type="protein sequence ID" value="KAK8751396.1"/>
    <property type="molecule type" value="Genomic_DNA"/>
</dbReference>
<keyword evidence="2 6" id="KW-0812">Transmembrane</keyword>
<evidence type="ECO:0000256" key="1">
    <source>
        <dbReference type="ARBA" id="ARBA00004225"/>
    </source>
</evidence>
<comment type="caution">
    <text evidence="7">The sequence shown here is derived from an EMBL/GenBank/DDBJ whole genome shotgun (WGS) entry which is preliminary data.</text>
</comment>
<feature type="non-terminal residue" evidence="7">
    <location>
        <position position="1"/>
    </location>
</feature>
<organism evidence="7 8">
    <name type="scientific">Cherax quadricarinatus</name>
    <name type="common">Australian red claw crayfish</name>
    <dbReference type="NCBI Taxonomy" id="27406"/>
    <lineage>
        <taxon>Eukaryota</taxon>
        <taxon>Metazoa</taxon>
        <taxon>Ecdysozoa</taxon>
        <taxon>Arthropoda</taxon>
        <taxon>Crustacea</taxon>
        <taxon>Multicrustacea</taxon>
        <taxon>Malacostraca</taxon>
        <taxon>Eumalacostraca</taxon>
        <taxon>Eucarida</taxon>
        <taxon>Decapoda</taxon>
        <taxon>Pleocyemata</taxon>
        <taxon>Astacidea</taxon>
        <taxon>Parastacoidea</taxon>
        <taxon>Parastacidae</taxon>
        <taxon>Cherax</taxon>
    </lineage>
</organism>
<dbReference type="Proteomes" id="UP001445076">
    <property type="component" value="Unassembled WGS sequence"/>
</dbReference>
<dbReference type="PANTHER" id="PTHR16296:SF2">
    <property type="entry name" value="TRANSMEMBRANE PROTEIN 126A"/>
    <property type="match status" value="1"/>
</dbReference>
<evidence type="ECO:0000256" key="3">
    <source>
        <dbReference type="ARBA" id="ARBA00022989"/>
    </source>
</evidence>
<keyword evidence="8" id="KW-1185">Reference proteome</keyword>
<keyword evidence="4" id="KW-0496">Mitochondrion</keyword>
<comment type="subcellular location">
    <subcellularLocation>
        <location evidence="1">Mitochondrion membrane</location>
        <topology evidence="1">Multi-pass membrane protein</topology>
    </subcellularLocation>
</comment>
<dbReference type="Pfam" id="PF07114">
    <property type="entry name" value="TMEM126"/>
    <property type="match status" value="1"/>
</dbReference>
<dbReference type="InterPro" id="IPR009801">
    <property type="entry name" value="TMEM126"/>
</dbReference>
<gene>
    <name evidence="7" type="ORF">OTU49_014584</name>
</gene>